<accession>A0A8K0NQX8</accession>
<dbReference type="GO" id="GO:0071541">
    <property type="term" value="C:eukaryotic translation initiation factor 3 complex, eIF3m"/>
    <property type="evidence" value="ECO:0007669"/>
    <property type="project" value="TreeGrafter"/>
</dbReference>
<dbReference type="OrthoDB" id="18884at2759"/>
<dbReference type="Gene3D" id="1.25.40.860">
    <property type="match status" value="1"/>
</dbReference>
<dbReference type="PANTHER" id="PTHR14005:SF0">
    <property type="entry name" value="EUKARYOTIC TRANSLATION INITIATION FACTOR 3 SUBUNIT A"/>
    <property type="match status" value="1"/>
</dbReference>
<feature type="compositionally biased region" description="Low complexity" evidence="7">
    <location>
        <begin position="935"/>
        <end position="995"/>
    </location>
</feature>
<feature type="region of interest" description="Disordered" evidence="7">
    <location>
        <begin position="820"/>
        <end position="1041"/>
    </location>
</feature>
<dbReference type="PANTHER" id="PTHR14005">
    <property type="entry name" value="EUKARYOTIC TRANSLATION INITIATION FACTOR 3, THETA SUBUNIT"/>
    <property type="match status" value="1"/>
</dbReference>
<gene>
    <name evidence="6" type="primary">TIF32</name>
    <name evidence="9" type="ORF">FFLO_05945</name>
</gene>
<keyword evidence="5 6" id="KW-0648">Protein biosynthesis</keyword>
<feature type="compositionally biased region" description="Low complexity" evidence="7">
    <location>
        <begin position="855"/>
        <end position="869"/>
    </location>
</feature>
<comment type="subunit">
    <text evidence="6">Component of the eukaryotic translation initiation factor 3 (eIF-3) complex.</text>
</comment>
<feature type="compositionally biased region" description="Low complexity" evidence="7">
    <location>
        <begin position="910"/>
        <end position="924"/>
    </location>
</feature>
<dbReference type="InterPro" id="IPR027512">
    <property type="entry name" value="EIF3A"/>
</dbReference>
<dbReference type="GO" id="GO:0001732">
    <property type="term" value="P:formation of cytoplasmic translation initiation complex"/>
    <property type="evidence" value="ECO:0007669"/>
    <property type="project" value="UniProtKB-UniRule"/>
</dbReference>
<dbReference type="SMART" id="SM00088">
    <property type="entry name" value="PINT"/>
    <property type="match status" value="1"/>
</dbReference>
<evidence type="ECO:0000256" key="6">
    <source>
        <dbReference type="HAMAP-Rule" id="MF_03000"/>
    </source>
</evidence>
<comment type="function">
    <text evidence="6">RNA-binding component of the eukaryotic translation initiation factor 3 (eIF-3) complex, which is involved in protein synthesis of a specialized repertoire of mRNAs and, together with other initiation factors, stimulates binding of mRNA and methionyl-tRNAi to the 40S ribosome. The eIF-3 complex specifically targets and initiates translation of a subset of mRNAs involved in cell proliferation.</text>
</comment>
<evidence type="ECO:0000313" key="9">
    <source>
        <dbReference type="EMBL" id="KAG7528776.1"/>
    </source>
</evidence>
<evidence type="ECO:0000259" key="8">
    <source>
        <dbReference type="PROSITE" id="PS50250"/>
    </source>
</evidence>
<dbReference type="EMBL" id="JABELV010000168">
    <property type="protein sequence ID" value="KAG7528776.1"/>
    <property type="molecule type" value="Genomic_DNA"/>
</dbReference>
<evidence type="ECO:0000256" key="5">
    <source>
        <dbReference type="ARBA" id="ARBA00022917"/>
    </source>
</evidence>
<proteinExistence type="inferred from homology"/>
<dbReference type="InterPro" id="IPR000717">
    <property type="entry name" value="PCI_dom"/>
</dbReference>
<dbReference type="AlphaFoldDB" id="A0A8K0NQX8"/>
<dbReference type="Pfam" id="PF22591">
    <property type="entry name" value="eIF3a_PCI_TPR-like"/>
    <property type="match status" value="1"/>
</dbReference>
<feature type="domain" description="PCI" evidence="8">
    <location>
        <begin position="352"/>
        <end position="530"/>
    </location>
</feature>
<evidence type="ECO:0000256" key="4">
    <source>
        <dbReference type="ARBA" id="ARBA00022884"/>
    </source>
</evidence>
<comment type="similarity">
    <text evidence="6">Belongs to the eIF-3 subunit A family.</text>
</comment>
<evidence type="ECO:0000256" key="1">
    <source>
        <dbReference type="ARBA" id="ARBA00004496"/>
    </source>
</evidence>
<dbReference type="GO" id="GO:0003729">
    <property type="term" value="F:mRNA binding"/>
    <property type="evidence" value="ECO:0007669"/>
    <property type="project" value="TreeGrafter"/>
</dbReference>
<dbReference type="Gene3D" id="4.10.860.10">
    <property type="entry name" value="UVR domain"/>
    <property type="match status" value="1"/>
</dbReference>
<dbReference type="GO" id="GO:0043614">
    <property type="term" value="C:multi-eIF complex"/>
    <property type="evidence" value="ECO:0007669"/>
    <property type="project" value="TreeGrafter"/>
</dbReference>
<dbReference type="FunFam" id="4.10.860.10:FF:000001">
    <property type="entry name" value="Eukaryotic translation initiation factor 3 subunit A"/>
    <property type="match status" value="1"/>
</dbReference>
<feature type="compositionally biased region" description="Basic and acidic residues" evidence="7">
    <location>
        <begin position="820"/>
        <end position="854"/>
    </location>
</feature>
<keyword evidence="10" id="KW-1185">Reference proteome</keyword>
<dbReference type="GO" id="GO:0033290">
    <property type="term" value="C:eukaryotic 48S preinitiation complex"/>
    <property type="evidence" value="ECO:0007669"/>
    <property type="project" value="UniProtKB-UniRule"/>
</dbReference>
<name>A0A8K0NQX8_9TREE</name>
<reference evidence="9" key="1">
    <citation type="submission" date="2020-04" db="EMBL/GenBank/DDBJ databases">
        <title>Analysis of mating type loci in Filobasidium floriforme.</title>
        <authorList>
            <person name="Nowrousian M."/>
        </authorList>
    </citation>
    <scope>NUCLEOTIDE SEQUENCE</scope>
    <source>
        <strain evidence="9">CBS 6242</strain>
    </source>
</reference>
<protein>
    <recommendedName>
        <fullName evidence="6">Eukaryotic translation initiation factor 3 subunit A</fullName>
        <shortName evidence="6">eIF3a</shortName>
    </recommendedName>
    <alternativeName>
        <fullName evidence="6">Eukaryotic translation initiation factor 3 110 kDa subunit homolog</fullName>
        <shortName evidence="6">eIF3 p110</shortName>
    </alternativeName>
    <alternativeName>
        <fullName evidence="6">Translation initiation factor eIF3, p110 subunit homolog</fullName>
    </alternativeName>
</protein>
<dbReference type="HAMAP" id="MF_03000">
    <property type="entry name" value="eIF3a"/>
    <property type="match status" value="1"/>
</dbReference>
<organism evidence="9 10">
    <name type="scientific">Filobasidium floriforme</name>
    <dbReference type="NCBI Taxonomy" id="5210"/>
    <lineage>
        <taxon>Eukaryota</taxon>
        <taxon>Fungi</taxon>
        <taxon>Dikarya</taxon>
        <taxon>Basidiomycota</taxon>
        <taxon>Agaricomycotina</taxon>
        <taxon>Tremellomycetes</taxon>
        <taxon>Filobasidiales</taxon>
        <taxon>Filobasidiaceae</taxon>
        <taxon>Filobasidium</taxon>
    </lineage>
</organism>
<dbReference type="InterPro" id="IPR054711">
    <property type="entry name" value="eIF3a_PCI_TPR-like"/>
</dbReference>
<comment type="subcellular location">
    <subcellularLocation>
        <location evidence="1 6">Cytoplasm</location>
    </subcellularLocation>
</comment>
<evidence type="ECO:0000313" key="10">
    <source>
        <dbReference type="Proteomes" id="UP000812966"/>
    </source>
</evidence>
<feature type="region of interest" description="Disordered" evidence="7">
    <location>
        <begin position="109"/>
        <end position="136"/>
    </location>
</feature>
<dbReference type="GO" id="GO:0002188">
    <property type="term" value="P:translation reinitiation"/>
    <property type="evidence" value="ECO:0007669"/>
    <property type="project" value="TreeGrafter"/>
</dbReference>
<evidence type="ECO:0000256" key="3">
    <source>
        <dbReference type="ARBA" id="ARBA00022540"/>
    </source>
</evidence>
<dbReference type="PROSITE" id="PS50250">
    <property type="entry name" value="PCI"/>
    <property type="match status" value="1"/>
</dbReference>
<feature type="compositionally biased region" description="Low complexity" evidence="7">
    <location>
        <begin position="1017"/>
        <end position="1034"/>
    </location>
</feature>
<feature type="compositionally biased region" description="Basic and acidic residues" evidence="7">
    <location>
        <begin position="870"/>
        <end position="909"/>
    </location>
</feature>
<evidence type="ECO:0000256" key="7">
    <source>
        <dbReference type="SAM" id="MobiDB-lite"/>
    </source>
</evidence>
<dbReference type="GO" id="GO:0016282">
    <property type="term" value="C:eukaryotic 43S preinitiation complex"/>
    <property type="evidence" value="ECO:0007669"/>
    <property type="project" value="UniProtKB-UniRule"/>
</dbReference>
<keyword evidence="3 6" id="KW-0396">Initiation factor</keyword>
<keyword evidence="6" id="KW-0175">Coiled coil</keyword>
<dbReference type="GO" id="GO:0071540">
    <property type="term" value="C:eukaryotic translation initiation factor 3 complex, eIF3e"/>
    <property type="evidence" value="ECO:0007669"/>
    <property type="project" value="TreeGrafter"/>
</dbReference>
<feature type="coiled-coil region" evidence="6">
    <location>
        <begin position="574"/>
        <end position="667"/>
    </location>
</feature>
<sequence>MNRGFIKPETILKRSEDLLALGGPQSEQQALDSLTEVFQSNRFKKTPLPVLEPIILKLLQLCTSLRKNRLARDALGLYKIAAQQVSIPSIELVLKTFIQGAEEKLKAAQDEAKEVLGEQEAGQGEKQQEREDEDDLELPLQPDTLLFESLLEEPNAAAGDAAGVDGSKDKDRVERKIVTPWLRFAWEAYKTCLEVCKSNARLEVVYQQVALQAFGFCRSHSRKSEFRRLTEQLRKDLLNAQKYASQAHSINFSDPDTFSRFLDTRFQQLEVAVELELWQEAFRSVEDIHGLLMLPAAKKGLKREMMANYYEKLTRIFKAEGGTGTMAVFHAAAWARYLQHAESASSGPGGVNEKAPGAVLLSALAVPLSQVEGVSGEGRNGQRLMALLNLNKMPTRQGMLREITNKNILHRVPSQLVDLYNALEVDFHPLTACKIIAPLVDSISKDEDYAPYIRALKPVVLARLLQSLSEVYSTISISYVMGLVKPFASGPWATNEKDLETFLMGASQRGELGVAVDHISKAITFQHEQAVKPVVLSEVSNLQDIAATGQTSQIARLALALQNTIQYLNPSILEDAKQARAKAFARALAEAEDERKAAVHRQAIVDRRRQKLEEINSRRLREENDAKVARAREAAVEAAAREAEAYKQREKDRVQKEIDTIRNAEAKKLAETLKARGGLKVDLDGVEDLDTEKLLQLQSAQIAKEQKNIAERMRIISKRVDHLERAFRKEERPLLEDDYEKQKQADKDAHKAAIKAAQQAALEKHHLDLALKERLSRMLGDYQSAKQIIESARQEEFAQRKAEADKKIAEEKKAYRAQVLKERAERRRKEEQERQAREQAEREEEERAAAEAEAKAAAAAKAEADAAAAAERRAAREAERQKDIEAARKRVEEEEERERRRAERSREGPVRSAPAPAASSSAPGAEGGRRRLQLAPRTQPVPAQAAPTPTPAAAAPAAAPARAEPAAAAPPAARAPAAAGSWAARREAATPAASTPAPPVFKAGAGGGWREREAARKAAGGDAASDAPPASTGGYRPPARR</sequence>
<dbReference type="GO" id="GO:0003743">
    <property type="term" value="F:translation initiation factor activity"/>
    <property type="evidence" value="ECO:0007669"/>
    <property type="project" value="UniProtKB-UniRule"/>
</dbReference>
<keyword evidence="2 6" id="KW-0963">Cytoplasm</keyword>
<evidence type="ECO:0000256" key="2">
    <source>
        <dbReference type="ARBA" id="ARBA00022490"/>
    </source>
</evidence>
<dbReference type="Proteomes" id="UP000812966">
    <property type="component" value="Unassembled WGS sequence"/>
</dbReference>
<comment type="caution">
    <text evidence="9">The sequence shown here is derived from an EMBL/GenBank/DDBJ whole genome shotgun (WGS) entry which is preliminary data.</text>
</comment>
<keyword evidence="4 6" id="KW-0694">RNA-binding</keyword>